<gene>
    <name evidence="3" type="ORF">MU1_04850</name>
</gene>
<dbReference type="Proteomes" id="UP001157114">
    <property type="component" value="Unassembled WGS sequence"/>
</dbReference>
<dbReference type="SUPFAM" id="SSF51695">
    <property type="entry name" value="PLC-like phosphodiesterases"/>
    <property type="match status" value="1"/>
</dbReference>
<feature type="domain" description="GP-PDE" evidence="2">
    <location>
        <begin position="79"/>
        <end position="365"/>
    </location>
</feature>
<accession>A0ABQ6G9B1</accession>
<feature type="transmembrane region" description="Helical" evidence="1">
    <location>
        <begin position="52"/>
        <end position="72"/>
    </location>
</feature>
<dbReference type="EMBL" id="BSSQ01000001">
    <property type="protein sequence ID" value="GLX66141.1"/>
    <property type="molecule type" value="Genomic_DNA"/>
</dbReference>
<dbReference type="PROSITE" id="PS51704">
    <property type="entry name" value="GP_PDE"/>
    <property type="match status" value="1"/>
</dbReference>
<evidence type="ECO:0000256" key="1">
    <source>
        <dbReference type="SAM" id="Phobius"/>
    </source>
</evidence>
<evidence type="ECO:0000313" key="3">
    <source>
        <dbReference type="EMBL" id="GLX66141.1"/>
    </source>
</evidence>
<organism evidence="3 4">
    <name type="scientific">Paenibacillus glycanilyticus</name>
    <dbReference type="NCBI Taxonomy" id="126569"/>
    <lineage>
        <taxon>Bacteria</taxon>
        <taxon>Bacillati</taxon>
        <taxon>Bacillota</taxon>
        <taxon>Bacilli</taxon>
        <taxon>Bacillales</taxon>
        <taxon>Paenibacillaceae</taxon>
        <taxon>Paenibacillus</taxon>
    </lineage>
</organism>
<comment type="caution">
    <text evidence="3">The sequence shown here is derived from an EMBL/GenBank/DDBJ whole genome shotgun (WGS) entry which is preliminary data.</text>
</comment>
<keyword evidence="1" id="KW-1133">Transmembrane helix</keyword>
<keyword evidence="1" id="KW-0472">Membrane</keyword>
<dbReference type="Gene3D" id="3.20.20.190">
    <property type="entry name" value="Phosphatidylinositol (PI) phosphodiesterase"/>
    <property type="match status" value="1"/>
</dbReference>
<keyword evidence="1" id="KW-0812">Transmembrane</keyword>
<protein>
    <submittedName>
        <fullName evidence="3">Glycerophosphoryl diester phosphodiesterase</fullName>
    </submittedName>
</protein>
<dbReference type="InterPro" id="IPR030395">
    <property type="entry name" value="GP_PDE_dom"/>
</dbReference>
<evidence type="ECO:0000313" key="4">
    <source>
        <dbReference type="Proteomes" id="UP001157114"/>
    </source>
</evidence>
<dbReference type="Pfam" id="PF03009">
    <property type="entry name" value="GDPD"/>
    <property type="match status" value="1"/>
</dbReference>
<reference evidence="3 4" key="1">
    <citation type="submission" date="2023-03" db="EMBL/GenBank/DDBJ databases">
        <title>Draft genome sequence of the bacteria which degrade cell wall of Tricholomamatutake.</title>
        <authorList>
            <person name="Konishi Y."/>
            <person name="Fukuta Y."/>
            <person name="Shirasaka N."/>
        </authorList>
    </citation>
    <scope>NUCLEOTIDE SEQUENCE [LARGE SCALE GENOMIC DNA]</scope>
    <source>
        <strain evidence="4">mu1</strain>
    </source>
</reference>
<evidence type="ECO:0000259" key="2">
    <source>
        <dbReference type="PROSITE" id="PS51704"/>
    </source>
</evidence>
<name>A0ABQ6G9B1_9BACL</name>
<dbReference type="PANTHER" id="PTHR43805">
    <property type="entry name" value="GLYCEROPHOSPHORYL DIESTER PHOSPHODIESTERASE"/>
    <property type="match status" value="1"/>
</dbReference>
<dbReference type="InterPro" id="IPR017946">
    <property type="entry name" value="PLC-like_Pdiesterase_TIM-brl"/>
</dbReference>
<sequence length="372" mass="42179">MERFFYFIKSKSFKYNRAIIVMELPNWHNGYNYVWKKAGLVNRIRKIIKSKAFIGITLIIVLLFLNNTSYFAKPLGEEPTLLAHRGLAQTFSMAGIQNDTCTAERIYEPEHSYLENTIASMEAAFESGADIVEFDVHLTKDDQFAVFHDWTLDCRTNGKGVTRDYTMEQLKQLDIGYGYTADGGNSYPFRGKGVGLMPSLTEVLDYFPDHSLLIDVKSNDPEEGKLLASFLSQLPEERRNKLAVYGGDEPIAALKEALPDMRVMSKATMKKCLIPYIAAGWSGYMPAACKHTEIHIPEKIAPFLWGWPDKFMERMEQADNLVVLVGGDGSEFSSGFDSKEDLERLPKGYSGVIWTNRIDRIAPLYNRQNNSD</sequence>
<proteinExistence type="predicted"/>
<keyword evidence="4" id="KW-1185">Reference proteome</keyword>
<dbReference type="CDD" id="cd08613">
    <property type="entry name" value="GDPD_GDE4_like_1"/>
    <property type="match status" value="1"/>
</dbReference>
<dbReference type="PANTHER" id="PTHR43805:SF1">
    <property type="entry name" value="GP-PDE DOMAIN-CONTAINING PROTEIN"/>
    <property type="match status" value="1"/>
</dbReference>